<gene>
    <name evidence="2" type="ORF">A2625_04475</name>
</gene>
<evidence type="ECO:0000313" key="2">
    <source>
        <dbReference type="EMBL" id="OGB88965.1"/>
    </source>
</evidence>
<feature type="region of interest" description="Disordered" evidence="1">
    <location>
        <begin position="66"/>
        <end position="89"/>
    </location>
</feature>
<sequence>MDVNAVKAVKQRAGYEKRILDNIEMVDGRRSGGISRAEFNQADTDGNGAIAGAKCQSALFNPNSRPVECGAEKSASPELHPAEVTKPTK</sequence>
<evidence type="ECO:0000256" key="1">
    <source>
        <dbReference type="SAM" id="MobiDB-lite"/>
    </source>
</evidence>
<organism evidence="2 3">
    <name type="scientific">candidate division WOR-1 bacterium RIFCSPHIGHO2_01_FULL_53_15</name>
    <dbReference type="NCBI Taxonomy" id="1802564"/>
    <lineage>
        <taxon>Bacteria</taxon>
        <taxon>Bacillati</taxon>
        <taxon>Saganbacteria</taxon>
    </lineage>
</organism>
<proteinExistence type="predicted"/>
<accession>A0A1F4PZ42</accession>
<dbReference type="Proteomes" id="UP000178724">
    <property type="component" value="Unassembled WGS sequence"/>
</dbReference>
<reference evidence="2 3" key="1">
    <citation type="journal article" date="2016" name="Nat. Commun.">
        <title>Thousands of microbial genomes shed light on interconnected biogeochemical processes in an aquifer system.</title>
        <authorList>
            <person name="Anantharaman K."/>
            <person name="Brown C.T."/>
            <person name="Hug L.A."/>
            <person name="Sharon I."/>
            <person name="Castelle C.J."/>
            <person name="Probst A.J."/>
            <person name="Thomas B.C."/>
            <person name="Singh A."/>
            <person name="Wilkins M.J."/>
            <person name="Karaoz U."/>
            <person name="Brodie E.L."/>
            <person name="Williams K.H."/>
            <person name="Hubbard S.S."/>
            <person name="Banfield J.F."/>
        </authorList>
    </citation>
    <scope>NUCLEOTIDE SEQUENCE [LARGE SCALE GENOMIC DNA]</scope>
</reference>
<protein>
    <recommendedName>
        <fullName evidence="4">EF-hand domain-containing protein</fullName>
    </recommendedName>
</protein>
<evidence type="ECO:0000313" key="3">
    <source>
        <dbReference type="Proteomes" id="UP000178724"/>
    </source>
</evidence>
<dbReference type="EMBL" id="METM01000031">
    <property type="protein sequence ID" value="OGB88965.1"/>
    <property type="molecule type" value="Genomic_DNA"/>
</dbReference>
<dbReference type="AlphaFoldDB" id="A0A1F4PZ42"/>
<name>A0A1F4PZ42_UNCSA</name>
<comment type="caution">
    <text evidence="2">The sequence shown here is derived from an EMBL/GenBank/DDBJ whole genome shotgun (WGS) entry which is preliminary data.</text>
</comment>
<evidence type="ECO:0008006" key="4">
    <source>
        <dbReference type="Google" id="ProtNLM"/>
    </source>
</evidence>